<feature type="compositionally biased region" description="Polar residues" evidence="8">
    <location>
        <begin position="412"/>
        <end position="422"/>
    </location>
</feature>
<feature type="compositionally biased region" description="Low complexity" evidence="8">
    <location>
        <begin position="528"/>
        <end position="537"/>
    </location>
</feature>
<evidence type="ECO:0000256" key="7">
    <source>
        <dbReference type="SAM" id="Coils"/>
    </source>
</evidence>
<sequence length="680" mass="74611">MTAILSSADLMRKDRHLSMDDNTLGFSQTTDWQSKYNEVLDMLSETRAELDEFHQASKELEAELESELARTEKAQEELQAKVYRAEHERDEWKGKFMSLQTTHNTTTASLQKELDQLRQEHQHTKVHLRELEMGNDDLERNERAVSSSLADMESKYSKALEEKILLEHELLEKAGLEEETQRLKDELRDANVEISIIKDQLNVLKAREIVNSSTERLQQRLQETQMNQSSEDLLRTTPPVDMDLQDISPSENDTVTTPKASVSSRPLSSSNTTPRLYQSRNNSQTPLRTSSNVNVLRSTATTSYSSPSTSSPRVIAKPPVARYPSTVSTSTVSSTGSGAKNKGVQMVSEMRARVRNLEQKIHTRVPRLRMTSIVGRQTSSATPSTPINGTSPAFNSSAAKTSWESARRSMESRLSNDSGSQKSTKKSKDAGDSSGWVLIMEDSPSPQKEKEMKRLKEKRRVSIPNAPTAFRPSASTATRPTSPSYSTTSVNTMSISTGLRRPQSRLSNGASTPLASRPQTPTFLPIPSSSVYSTNSSTAALKRSTGPGASNPYNQFKRSSVGRVATSPVPPLPANGRERHVSVRERTTTMRPGSYHGTSSGSSSPSDGKALPAVPLADDLRANVTLRQPSRPPSSASTGTSILSKSRIGRPSAGRRSAGAIIETPNVLDLKDLEPRSSAS</sequence>
<evidence type="ECO:0000256" key="1">
    <source>
        <dbReference type="ARBA" id="ARBA00004245"/>
    </source>
</evidence>
<feature type="region of interest" description="Disordered" evidence="8">
    <location>
        <begin position="357"/>
        <end position="665"/>
    </location>
</feature>
<evidence type="ECO:0000256" key="5">
    <source>
        <dbReference type="ARBA" id="ARBA00023054"/>
    </source>
</evidence>
<dbReference type="GO" id="GO:0007059">
    <property type="term" value="P:chromosome segregation"/>
    <property type="evidence" value="ECO:0007669"/>
    <property type="project" value="TreeGrafter"/>
</dbReference>
<name>A0A8H5EUH7_9AGAR</name>
<feature type="compositionally biased region" description="Low complexity" evidence="8">
    <location>
        <begin position="325"/>
        <end position="338"/>
    </location>
</feature>
<dbReference type="GO" id="GO:0008017">
    <property type="term" value="F:microtubule binding"/>
    <property type="evidence" value="ECO:0007669"/>
    <property type="project" value="InterPro"/>
</dbReference>
<dbReference type="PANTHER" id="PTHR10921">
    <property type="entry name" value="NUCLEAR DISTRIBUTION PROTEIN NUDE HOMOLOG 1"/>
    <property type="match status" value="1"/>
</dbReference>
<dbReference type="Gene3D" id="6.10.250.1080">
    <property type="match status" value="1"/>
</dbReference>
<dbReference type="GO" id="GO:0047496">
    <property type="term" value="P:vesicle transport along microtubule"/>
    <property type="evidence" value="ECO:0007669"/>
    <property type="project" value="TreeGrafter"/>
</dbReference>
<feature type="compositionally biased region" description="Polar residues" evidence="8">
    <location>
        <begin position="218"/>
        <end position="231"/>
    </location>
</feature>
<dbReference type="OrthoDB" id="5877028at2759"/>
<feature type="compositionally biased region" description="Polar residues" evidence="8">
    <location>
        <begin position="504"/>
        <end position="522"/>
    </location>
</feature>
<comment type="caution">
    <text evidence="10">The sequence shown here is derived from an EMBL/GenBank/DDBJ whole genome shotgun (WGS) entry which is preliminary data.</text>
</comment>
<feature type="compositionally biased region" description="Low complexity" evidence="8">
    <location>
        <begin position="298"/>
        <end position="311"/>
    </location>
</feature>
<dbReference type="InterPro" id="IPR006964">
    <property type="entry name" value="NUDE_dom"/>
</dbReference>
<evidence type="ECO:0000256" key="3">
    <source>
        <dbReference type="ARBA" id="ARBA00022490"/>
    </source>
</evidence>
<feature type="compositionally biased region" description="Polar residues" evidence="8">
    <location>
        <begin position="374"/>
        <end position="404"/>
    </location>
</feature>
<evidence type="ECO:0000313" key="11">
    <source>
        <dbReference type="Proteomes" id="UP000567179"/>
    </source>
</evidence>
<keyword evidence="3" id="KW-0963">Cytoplasm</keyword>
<accession>A0A8H5EUH7</accession>
<dbReference type="Pfam" id="PF04880">
    <property type="entry name" value="NUDE_C"/>
    <property type="match status" value="1"/>
</dbReference>
<evidence type="ECO:0000256" key="2">
    <source>
        <dbReference type="ARBA" id="ARBA00007429"/>
    </source>
</evidence>
<evidence type="ECO:0000259" key="9">
    <source>
        <dbReference type="Pfam" id="PF04880"/>
    </source>
</evidence>
<dbReference type="Proteomes" id="UP000567179">
    <property type="component" value="Unassembled WGS sequence"/>
</dbReference>
<proteinExistence type="inferred from homology"/>
<dbReference type="GO" id="GO:0007020">
    <property type="term" value="P:microtubule nucleation"/>
    <property type="evidence" value="ECO:0007669"/>
    <property type="project" value="TreeGrafter"/>
</dbReference>
<evidence type="ECO:0000256" key="4">
    <source>
        <dbReference type="ARBA" id="ARBA00022701"/>
    </source>
</evidence>
<keyword evidence="11" id="KW-1185">Reference proteome</keyword>
<dbReference type="GO" id="GO:0000776">
    <property type="term" value="C:kinetochore"/>
    <property type="evidence" value="ECO:0007669"/>
    <property type="project" value="TreeGrafter"/>
</dbReference>
<feature type="compositionally biased region" description="Low complexity" evidence="8">
    <location>
        <begin position="593"/>
        <end position="608"/>
    </location>
</feature>
<feature type="compositionally biased region" description="Polar residues" evidence="8">
    <location>
        <begin position="247"/>
        <end position="297"/>
    </location>
</feature>
<organism evidence="10 11">
    <name type="scientific">Psilocybe cf. subviscida</name>
    <dbReference type="NCBI Taxonomy" id="2480587"/>
    <lineage>
        <taxon>Eukaryota</taxon>
        <taxon>Fungi</taxon>
        <taxon>Dikarya</taxon>
        <taxon>Basidiomycota</taxon>
        <taxon>Agaricomycotina</taxon>
        <taxon>Agaricomycetes</taxon>
        <taxon>Agaricomycetidae</taxon>
        <taxon>Agaricales</taxon>
        <taxon>Agaricineae</taxon>
        <taxon>Strophariaceae</taxon>
        <taxon>Psilocybe</taxon>
    </lineage>
</organism>
<dbReference type="AlphaFoldDB" id="A0A8H5EUH7"/>
<dbReference type="InterPro" id="IPR033494">
    <property type="entry name" value="NUDE"/>
</dbReference>
<feature type="domain" description="NUDE" evidence="9">
    <location>
        <begin position="148"/>
        <end position="289"/>
    </location>
</feature>
<feature type="coiled-coil region" evidence="7">
    <location>
        <begin position="135"/>
        <end position="207"/>
    </location>
</feature>
<feature type="compositionally biased region" description="Basic and acidic residues" evidence="8">
    <location>
        <begin position="576"/>
        <end position="588"/>
    </location>
</feature>
<feature type="region of interest" description="Disordered" evidence="8">
    <location>
        <begin position="218"/>
        <end position="345"/>
    </location>
</feature>
<keyword evidence="4" id="KW-0493">Microtubule</keyword>
<feature type="compositionally biased region" description="Polar residues" evidence="8">
    <location>
        <begin position="625"/>
        <end position="644"/>
    </location>
</feature>
<evidence type="ECO:0000256" key="6">
    <source>
        <dbReference type="ARBA" id="ARBA00023212"/>
    </source>
</evidence>
<gene>
    <name evidence="10" type="ORF">D9619_003169</name>
</gene>
<dbReference type="GO" id="GO:0000132">
    <property type="term" value="P:establishment of mitotic spindle orientation"/>
    <property type="evidence" value="ECO:0007669"/>
    <property type="project" value="TreeGrafter"/>
</dbReference>
<dbReference type="EMBL" id="JAACJJ010000056">
    <property type="protein sequence ID" value="KAF5312493.1"/>
    <property type="molecule type" value="Genomic_DNA"/>
</dbReference>
<feature type="compositionally biased region" description="Low complexity" evidence="8">
    <location>
        <begin position="471"/>
        <end position="489"/>
    </location>
</feature>
<keyword evidence="5 7" id="KW-0175">Coiled coil</keyword>
<keyword evidence="6" id="KW-0206">Cytoskeleton</keyword>
<protein>
    <recommendedName>
        <fullName evidence="9">NUDE domain-containing protein</fullName>
    </recommendedName>
</protein>
<feature type="coiled-coil region" evidence="7">
    <location>
        <begin position="43"/>
        <end position="88"/>
    </location>
</feature>
<comment type="similarity">
    <text evidence="2">Belongs to the nudE family.</text>
</comment>
<dbReference type="GO" id="GO:0005871">
    <property type="term" value="C:kinesin complex"/>
    <property type="evidence" value="ECO:0007669"/>
    <property type="project" value="TreeGrafter"/>
</dbReference>
<dbReference type="PANTHER" id="PTHR10921:SF1">
    <property type="entry name" value="NUCLEAR DISTRIBUTION PROTEIN NUDE HOMOLOG"/>
    <property type="match status" value="1"/>
</dbReference>
<dbReference type="GO" id="GO:0051642">
    <property type="term" value="P:centrosome localization"/>
    <property type="evidence" value="ECO:0007669"/>
    <property type="project" value="TreeGrafter"/>
</dbReference>
<feature type="compositionally biased region" description="Polar residues" evidence="8">
    <location>
        <begin position="547"/>
        <end position="558"/>
    </location>
</feature>
<reference evidence="10 11" key="1">
    <citation type="journal article" date="2020" name="ISME J.">
        <title>Uncovering the hidden diversity of litter-decomposition mechanisms in mushroom-forming fungi.</title>
        <authorList>
            <person name="Floudas D."/>
            <person name="Bentzer J."/>
            <person name="Ahren D."/>
            <person name="Johansson T."/>
            <person name="Persson P."/>
            <person name="Tunlid A."/>
        </authorList>
    </citation>
    <scope>NUCLEOTIDE SEQUENCE [LARGE SCALE GENOMIC DNA]</scope>
    <source>
        <strain evidence="10 11">CBS 101986</strain>
    </source>
</reference>
<comment type="subcellular location">
    <subcellularLocation>
        <location evidence="1">Cytoplasm</location>
        <location evidence="1">Cytoskeleton</location>
    </subcellularLocation>
</comment>
<evidence type="ECO:0000313" key="10">
    <source>
        <dbReference type="EMBL" id="KAF5312493.1"/>
    </source>
</evidence>
<evidence type="ECO:0000256" key="8">
    <source>
        <dbReference type="SAM" id="MobiDB-lite"/>
    </source>
</evidence>
<dbReference type="GO" id="GO:0005874">
    <property type="term" value="C:microtubule"/>
    <property type="evidence" value="ECO:0007669"/>
    <property type="project" value="UniProtKB-KW"/>
</dbReference>